<gene>
    <name evidence="1" type="ORF">Apa02nite_068870</name>
</gene>
<proteinExistence type="predicted"/>
<protein>
    <submittedName>
        <fullName evidence="1">Uncharacterized protein</fullName>
    </submittedName>
</protein>
<evidence type="ECO:0000313" key="1">
    <source>
        <dbReference type="EMBL" id="GIE70779.1"/>
    </source>
</evidence>
<comment type="caution">
    <text evidence="1">The sequence shown here is derived from an EMBL/GenBank/DDBJ whole genome shotgun (WGS) entry which is preliminary data.</text>
</comment>
<organism evidence="1 2">
    <name type="scientific">Actinoplanes palleronii</name>
    <dbReference type="NCBI Taxonomy" id="113570"/>
    <lineage>
        <taxon>Bacteria</taxon>
        <taxon>Bacillati</taxon>
        <taxon>Actinomycetota</taxon>
        <taxon>Actinomycetes</taxon>
        <taxon>Micromonosporales</taxon>
        <taxon>Micromonosporaceae</taxon>
        <taxon>Actinoplanes</taxon>
    </lineage>
</organism>
<keyword evidence="2" id="KW-1185">Reference proteome</keyword>
<accession>A0ABQ4BJC7</accession>
<name>A0ABQ4BJC7_9ACTN</name>
<dbReference type="Proteomes" id="UP000624709">
    <property type="component" value="Unassembled WGS sequence"/>
</dbReference>
<dbReference type="EMBL" id="BOMS01000110">
    <property type="protein sequence ID" value="GIE70779.1"/>
    <property type="molecule type" value="Genomic_DNA"/>
</dbReference>
<reference evidence="1 2" key="1">
    <citation type="submission" date="2021-01" db="EMBL/GenBank/DDBJ databases">
        <title>Whole genome shotgun sequence of Actinoplanes palleronii NBRC 14916.</title>
        <authorList>
            <person name="Komaki H."/>
            <person name="Tamura T."/>
        </authorList>
    </citation>
    <scope>NUCLEOTIDE SEQUENCE [LARGE SCALE GENOMIC DNA]</scope>
    <source>
        <strain evidence="1 2">NBRC 14916</strain>
    </source>
</reference>
<sequence>MTAPTYRRAPHRHVWQTRLGRWEWEVTDGIGGLVLAAGSTWTRAGAQIDSGIAQVLCVPSLELRLEWAADRLRREGLPVTVRQDEQGRVCVTPLCACSDAGHRHVMQEFARIVGSVRWEVR</sequence>
<evidence type="ECO:0000313" key="2">
    <source>
        <dbReference type="Proteomes" id="UP000624709"/>
    </source>
</evidence>
<dbReference type="RefSeq" id="WP_203828777.1">
    <property type="nucleotide sequence ID" value="NZ_BAAATY010000018.1"/>
</dbReference>